<keyword evidence="8" id="KW-1185">Reference proteome</keyword>
<dbReference type="InterPro" id="IPR036526">
    <property type="entry name" value="C-N_Hydrolase_sf"/>
</dbReference>
<feature type="domain" description="CN hydrolase" evidence="6">
    <location>
        <begin position="4"/>
        <end position="235"/>
    </location>
</feature>
<comment type="catalytic activity">
    <reaction evidence="4">
        <text>a monoamide of a dicarboxylate + H2O = a dicarboxylate + NH4(+)</text>
        <dbReference type="Rhea" id="RHEA:11716"/>
        <dbReference type="ChEBI" id="CHEBI:15377"/>
        <dbReference type="ChEBI" id="CHEBI:28938"/>
        <dbReference type="ChEBI" id="CHEBI:28965"/>
        <dbReference type="ChEBI" id="CHEBI:77450"/>
        <dbReference type="EC" id="3.5.1.3"/>
    </reaction>
</comment>
<dbReference type="FunFam" id="3.60.110.10:FF:000004">
    <property type="entry name" value="Carbon-nitrogen hydrolase"/>
    <property type="match status" value="1"/>
</dbReference>
<dbReference type="SUPFAM" id="SSF56317">
    <property type="entry name" value="Carbon-nitrogen hydrolase"/>
    <property type="match status" value="1"/>
</dbReference>
<evidence type="ECO:0000256" key="1">
    <source>
        <dbReference type="ARBA" id="ARBA00010613"/>
    </source>
</evidence>
<comment type="similarity">
    <text evidence="1">Belongs to the carbon-nitrogen hydrolase superfamily. NIT1/NIT2 family.</text>
</comment>
<sequence>MKRLKAALVQAELRWQDPQANRAHLSELMDRSPGADLYVLPETFTTGFLGDAGRGAEEFDGPTLAWMRTESRRRSAAVAGSVALTDADGLRRNRMVFMPPDGDPGWYDKRHLFSFGGEDERYTAGAAHTVVSWRGWRIDLQICYDLRFPVWCRNDRDFDLQLFVANWPSPRVEAWRLLLQARAVENQAFVIGVNCCGRLGNGNAYSGRSVALDGAGERLLELGSQETVDTVTLDREALQSLRKKLPFLQDRDQFRLEN</sequence>
<evidence type="ECO:0000256" key="3">
    <source>
        <dbReference type="ARBA" id="ARBA00039118"/>
    </source>
</evidence>
<comment type="caution">
    <text evidence="7">The sequence shown here is derived from an EMBL/GenBank/DDBJ whole genome shotgun (WGS) entry which is preliminary data.</text>
</comment>
<dbReference type="GO" id="GO:0050152">
    <property type="term" value="F:omega-amidase activity"/>
    <property type="evidence" value="ECO:0007669"/>
    <property type="project" value="UniProtKB-EC"/>
</dbReference>
<evidence type="ECO:0000313" key="8">
    <source>
        <dbReference type="Proteomes" id="UP000484885"/>
    </source>
</evidence>
<dbReference type="Gene3D" id="3.60.110.10">
    <property type="entry name" value="Carbon-nitrogen hydrolase"/>
    <property type="match status" value="1"/>
</dbReference>
<name>A0A845V2R1_9GAMM</name>
<dbReference type="EC" id="3.5.1.3" evidence="3"/>
<accession>A0A845V2R1</accession>
<dbReference type="InterPro" id="IPR052737">
    <property type="entry name" value="Omega-amidase_YafV"/>
</dbReference>
<dbReference type="InterPro" id="IPR003010">
    <property type="entry name" value="C-N_Hydrolase"/>
</dbReference>
<dbReference type="EMBL" id="JAAGSC010000044">
    <property type="protein sequence ID" value="NDY96994.1"/>
    <property type="molecule type" value="Genomic_DNA"/>
</dbReference>
<dbReference type="PANTHER" id="PTHR47799:SF1">
    <property type="entry name" value="OMEGA-AMIDASE YAFV"/>
    <property type="match status" value="1"/>
</dbReference>
<organism evidence="7 8">
    <name type="scientific">Wenzhouxiangella limi</name>
    <dbReference type="NCBI Taxonomy" id="2707351"/>
    <lineage>
        <taxon>Bacteria</taxon>
        <taxon>Pseudomonadati</taxon>
        <taxon>Pseudomonadota</taxon>
        <taxon>Gammaproteobacteria</taxon>
        <taxon>Chromatiales</taxon>
        <taxon>Wenzhouxiangellaceae</taxon>
        <taxon>Wenzhouxiangella</taxon>
    </lineage>
</organism>
<dbReference type="Proteomes" id="UP000484885">
    <property type="component" value="Unassembled WGS sequence"/>
</dbReference>
<dbReference type="RefSeq" id="WP_164212370.1">
    <property type="nucleotide sequence ID" value="NZ_JAAGSC010000044.1"/>
</dbReference>
<keyword evidence="2 7" id="KW-0378">Hydrolase</keyword>
<dbReference type="AlphaFoldDB" id="A0A845V2R1"/>
<evidence type="ECO:0000313" key="7">
    <source>
        <dbReference type="EMBL" id="NDY96994.1"/>
    </source>
</evidence>
<dbReference type="PROSITE" id="PS50263">
    <property type="entry name" value="CN_HYDROLASE"/>
    <property type="match status" value="1"/>
</dbReference>
<evidence type="ECO:0000256" key="4">
    <source>
        <dbReference type="ARBA" id="ARBA00052904"/>
    </source>
</evidence>
<reference evidence="7 8" key="1">
    <citation type="submission" date="2020-02" db="EMBL/GenBank/DDBJ databases">
        <authorList>
            <person name="Zhang X.-Y."/>
        </authorList>
    </citation>
    <scope>NUCLEOTIDE SEQUENCE [LARGE SCALE GENOMIC DNA]</scope>
    <source>
        <strain evidence="7 8">C33</strain>
    </source>
</reference>
<proteinExistence type="inferred from homology"/>
<evidence type="ECO:0000259" key="6">
    <source>
        <dbReference type="PROSITE" id="PS50263"/>
    </source>
</evidence>
<evidence type="ECO:0000256" key="5">
    <source>
        <dbReference type="ARBA" id="ARBA00072139"/>
    </source>
</evidence>
<gene>
    <name evidence="7" type="ORF">G3I74_14785</name>
</gene>
<dbReference type="PANTHER" id="PTHR47799">
    <property type="entry name" value="OMEGA-AMIDASE YAFV"/>
    <property type="match status" value="1"/>
</dbReference>
<evidence type="ECO:0000256" key="2">
    <source>
        <dbReference type="ARBA" id="ARBA00022801"/>
    </source>
</evidence>
<dbReference type="Pfam" id="PF00795">
    <property type="entry name" value="CN_hydrolase"/>
    <property type="match status" value="1"/>
</dbReference>
<dbReference type="GO" id="GO:0106008">
    <property type="term" value="F:2-oxoglutaramate amidase activity"/>
    <property type="evidence" value="ECO:0007669"/>
    <property type="project" value="TreeGrafter"/>
</dbReference>
<protein>
    <recommendedName>
        <fullName evidence="5">Omega-amidase YafV</fullName>
        <ecNumber evidence="3">3.5.1.3</ecNumber>
    </recommendedName>
</protein>